<keyword evidence="2" id="KW-0689">Ribosomal protein</keyword>
<name>A0A0F9P7H5_9ZZZZ</name>
<evidence type="ECO:0000313" key="7">
    <source>
        <dbReference type="EMBL" id="KKN20347.1"/>
    </source>
</evidence>
<keyword evidence="3" id="KW-0687">Ribonucleoprotein</keyword>
<dbReference type="GO" id="GO:0006412">
    <property type="term" value="P:translation"/>
    <property type="evidence" value="ECO:0007669"/>
    <property type="project" value="InterPro"/>
</dbReference>
<evidence type="ECO:0000256" key="3">
    <source>
        <dbReference type="ARBA" id="ARBA00023274"/>
    </source>
</evidence>
<dbReference type="EMBL" id="LAZR01003251">
    <property type="protein sequence ID" value="KKN20347.1"/>
    <property type="molecule type" value="Genomic_DNA"/>
</dbReference>
<sequence>MVKHRGYRKKTRHKHRKNVRKRGFGSVEKYLLDYEVNDKVDVITDSSVHNRGMPHSRFHGRTGTVTGQRGRCYIVEVKLGNATKTLIIGKEHLRISSSTINKITEN</sequence>
<gene>
    <name evidence="7" type="ORF">LCGC14_0936560</name>
</gene>
<dbReference type="InterPro" id="IPR018259">
    <property type="entry name" value="Ribosomal_eL21_CS"/>
</dbReference>
<dbReference type="SUPFAM" id="SSF50104">
    <property type="entry name" value="Translation proteins SH3-like domain"/>
    <property type="match status" value="1"/>
</dbReference>
<dbReference type="InterPro" id="IPR008991">
    <property type="entry name" value="Translation_prot_SH3-like_sf"/>
</dbReference>
<feature type="region of interest" description="Disordered" evidence="6">
    <location>
        <begin position="1"/>
        <end position="22"/>
    </location>
</feature>
<dbReference type="HAMAP" id="MF_00369">
    <property type="entry name" value="Ribosomal_eL21"/>
    <property type="match status" value="1"/>
</dbReference>
<comment type="similarity">
    <text evidence="1">Belongs to the eukaryotic ribosomal protein eL21 family.</text>
</comment>
<comment type="caution">
    <text evidence="7">The sequence shown here is derived from an EMBL/GenBank/DDBJ whole genome shotgun (WGS) entry which is preliminary data.</text>
</comment>
<dbReference type="InterPro" id="IPR001147">
    <property type="entry name" value="Ribosomal_eL21"/>
</dbReference>
<dbReference type="PROSITE" id="PS01171">
    <property type="entry name" value="RIBOSOMAL_L21E"/>
    <property type="match status" value="1"/>
</dbReference>
<organism evidence="7">
    <name type="scientific">marine sediment metagenome</name>
    <dbReference type="NCBI Taxonomy" id="412755"/>
    <lineage>
        <taxon>unclassified sequences</taxon>
        <taxon>metagenomes</taxon>
        <taxon>ecological metagenomes</taxon>
    </lineage>
</organism>
<dbReference type="GO" id="GO:0003735">
    <property type="term" value="F:structural constituent of ribosome"/>
    <property type="evidence" value="ECO:0007669"/>
    <property type="project" value="InterPro"/>
</dbReference>
<evidence type="ECO:0000256" key="4">
    <source>
        <dbReference type="ARBA" id="ARBA00035219"/>
    </source>
</evidence>
<dbReference type="InterPro" id="IPR022856">
    <property type="entry name" value="Ribosomal_eL21_arc"/>
</dbReference>
<reference evidence="7" key="1">
    <citation type="journal article" date="2015" name="Nature">
        <title>Complex archaea that bridge the gap between prokaryotes and eukaryotes.</title>
        <authorList>
            <person name="Spang A."/>
            <person name="Saw J.H."/>
            <person name="Jorgensen S.L."/>
            <person name="Zaremba-Niedzwiedzka K."/>
            <person name="Martijn J."/>
            <person name="Lind A.E."/>
            <person name="van Eijk R."/>
            <person name="Schleper C."/>
            <person name="Guy L."/>
            <person name="Ettema T.J."/>
        </authorList>
    </citation>
    <scope>NUCLEOTIDE SEQUENCE</scope>
</reference>
<evidence type="ECO:0000256" key="1">
    <source>
        <dbReference type="ARBA" id="ARBA00008427"/>
    </source>
</evidence>
<evidence type="ECO:0000256" key="5">
    <source>
        <dbReference type="ARBA" id="ARBA00035508"/>
    </source>
</evidence>
<accession>A0A0F9P7H5</accession>
<proteinExistence type="inferred from homology"/>
<evidence type="ECO:0000256" key="2">
    <source>
        <dbReference type="ARBA" id="ARBA00022980"/>
    </source>
</evidence>
<dbReference type="AlphaFoldDB" id="A0A0F9P7H5"/>
<dbReference type="GO" id="GO:0005840">
    <property type="term" value="C:ribosome"/>
    <property type="evidence" value="ECO:0007669"/>
    <property type="project" value="UniProtKB-KW"/>
</dbReference>
<dbReference type="GO" id="GO:1990904">
    <property type="term" value="C:ribonucleoprotein complex"/>
    <property type="evidence" value="ECO:0007669"/>
    <property type="project" value="UniProtKB-KW"/>
</dbReference>
<dbReference type="PANTHER" id="PTHR20981">
    <property type="entry name" value="60S RIBOSOMAL PROTEIN L21"/>
    <property type="match status" value="1"/>
</dbReference>
<dbReference type="NCBIfam" id="NF003303">
    <property type="entry name" value="PRK04306.1"/>
    <property type="match status" value="1"/>
</dbReference>
<evidence type="ECO:0000256" key="6">
    <source>
        <dbReference type="SAM" id="MobiDB-lite"/>
    </source>
</evidence>
<dbReference type="Pfam" id="PF01157">
    <property type="entry name" value="Ribosomal_L21e"/>
    <property type="match status" value="1"/>
</dbReference>
<dbReference type="Gene3D" id="2.30.30.70">
    <property type="entry name" value="Ribosomal protein L21"/>
    <property type="match status" value="1"/>
</dbReference>
<dbReference type="InterPro" id="IPR036948">
    <property type="entry name" value="Ribosomal_eL21_sf"/>
</dbReference>
<protein>
    <recommendedName>
        <fullName evidence="4">Large ribosomal subunit protein eL21</fullName>
    </recommendedName>
    <alternativeName>
        <fullName evidence="5">50S ribosomal protein L21e</fullName>
    </alternativeName>
</protein>